<keyword evidence="1" id="KW-0472">Membrane</keyword>
<reference evidence="2 3" key="1">
    <citation type="submission" date="2021-03" db="EMBL/GenBank/DDBJ databases">
        <title>Genomic Encyclopedia of Type Strains, Phase IV (KMG-IV): sequencing the most valuable type-strain genomes for metagenomic binning, comparative biology and taxonomic classification.</title>
        <authorList>
            <person name="Goeker M."/>
        </authorList>
    </citation>
    <scope>NUCLEOTIDE SEQUENCE [LARGE SCALE GENOMIC DNA]</scope>
    <source>
        <strain evidence="2 3">DSM 26806</strain>
    </source>
</reference>
<sequence length="47" mass="5584">MGYTSWFIPLCVGVSLLFSLVIVWLTWVTLRFRAKIYQKYDRGNFHG</sequence>
<keyword evidence="1" id="KW-1133">Transmembrane helix</keyword>
<organism evidence="2 3">
    <name type="scientific">Paenibacillus shirakamiensis</name>
    <dbReference type="NCBI Taxonomy" id="1265935"/>
    <lineage>
        <taxon>Bacteria</taxon>
        <taxon>Bacillati</taxon>
        <taxon>Bacillota</taxon>
        <taxon>Bacilli</taxon>
        <taxon>Bacillales</taxon>
        <taxon>Paenibacillaceae</taxon>
        <taxon>Paenibacillus</taxon>
    </lineage>
</organism>
<dbReference type="Proteomes" id="UP001519288">
    <property type="component" value="Unassembled WGS sequence"/>
</dbReference>
<evidence type="ECO:0000256" key="1">
    <source>
        <dbReference type="SAM" id="Phobius"/>
    </source>
</evidence>
<feature type="transmembrane region" description="Helical" evidence="1">
    <location>
        <begin position="6"/>
        <end position="30"/>
    </location>
</feature>
<accession>A0ABS4JJV2</accession>
<protein>
    <submittedName>
        <fullName evidence="2">Uncharacterized protein</fullName>
    </submittedName>
</protein>
<evidence type="ECO:0000313" key="3">
    <source>
        <dbReference type="Proteomes" id="UP001519288"/>
    </source>
</evidence>
<dbReference type="RefSeq" id="WP_209864264.1">
    <property type="nucleotide sequence ID" value="NZ_JAGGLD010000005.1"/>
</dbReference>
<keyword evidence="1" id="KW-0812">Transmembrane</keyword>
<dbReference type="EMBL" id="JAGGLD010000005">
    <property type="protein sequence ID" value="MBP2001990.1"/>
    <property type="molecule type" value="Genomic_DNA"/>
</dbReference>
<keyword evidence="3" id="KW-1185">Reference proteome</keyword>
<name>A0ABS4JJV2_9BACL</name>
<comment type="caution">
    <text evidence="2">The sequence shown here is derived from an EMBL/GenBank/DDBJ whole genome shotgun (WGS) entry which is preliminary data.</text>
</comment>
<gene>
    <name evidence="2" type="ORF">J2Z69_003046</name>
</gene>
<proteinExistence type="predicted"/>
<evidence type="ECO:0000313" key="2">
    <source>
        <dbReference type="EMBL" id="MBP2001990.1"/>
    </source>
</evidence>